<proteinExistence type="inferred from homology"/>
<evidence type="ECO:0000256" key="3">
    <source>
        <dbReference type="ARBA" id="ARBA00022475"/>
    </source>
</evidence>
<feature type="transmembrane region" description="Helical" evidence="7">
    <location>
        <begin position="24"/>
        <end position="44"/>
    </location>
</feature>
<name>A0A8I1WCG2_PLESH</name>
<comment type="caution">
    <text evidence="8">The sequence shown here is derived from an EMBL/GenBank/DDBJ whole genome shotgun (WGS) entry which is preliminary data.</text>
</comment>
<evidence type="ECO:0000256" key="1">
    <source>
        <dbReference type="ARBA" id="ARBA00004651"/>
    </source>
</evidence>
<dbReference type="EMBL" id="JAFNAA010000495">
    <property type="protein sequence ID" value="MBO1110257.1"/>
    <property type="molecule type" value="Genomic_DNA"/>
</dbReference>
<dbReference type="PANTHER" id="PTHR30065:SF8">
    <property type="entry name" value="FLAGELLAR BIOSYNTHETIC PROTEIN FLIR"/>
    <property type="match status" value="1"/>
</dbReference>
<dbReference type="Proteomes" id="UP000664658">
    <property type="component" value="Unassembled WGS sequence"/>
</dbReference>
<keyword evidence="8" id="KW-0282">Flagellum</keyword>
<protein>
    <submittedName>
        <fullName evidence="8">Flagellar biosynthetic protein FliR</fullName>
    </submittedName>
</protein>
<dbReference type="InterPro" id="IPR002010">
    <property type="entry name" value="T3SS_IM_R"/>
</dbReference>
<dbReference type="RefSeq" id="WP_207543060.1">
    <property type="nucleotide sequence ID" value="NZ_JAFNAA010000495.1"/>
</dbReference>
<keyword evidence="4 7" id="KW-0812">Transmembrane</keyword>
<dbReference type="PANTHER" id="PTHR30065">
    <property type="entry name" value="FLAGELLAR BIOSYNTHETIC PROTEIN FLIR"/>
    <property type="match status" value="1"/>
</dbReference>
<evidence type="ECO:0000256" key="2">
    <source>
        <dbReference type="ARBA" id="ARBA00009772"/>
    </source>
</evidence>
<keyword evidence="8" id="KW-0969">Cilium</keyword>
<keyword evidence="5 7" id="KW-1133">Transmembrane helix</keyword>
<comment type="subcellular location">
    <subcellularLocation>
        <location evidence="1">Cell membrane</location>
        <topology evidence="1">Multi-pass membrane protein</topology>
    </subcellularLocation>
</comment>
<dbReference type="GO" id="GO:0006605">
    <property type="term" value="P:protein targeting"/>
    <property type="evidence" value="ECO:0007669"/>
    <property type="project" value="InterPro"/>
</dbReference>
<dbReference type="Pfam" id="PF01311">
    <property type="entry name" value="Bac_export_1"/>
    <property type="match status" value="1"/>
</dbReference>
<keyword evidence="8" id="KW-0966">Cell projection</keyword>
<accession>A0A8I1WCG2</accession>
<evidence type="ECO:0000256" key="5">
    <source>
        <dbReference type="ARBA" id="ARBA00022989"/>
    </source>
</evidence>
<evidence type="ECO:0000256" key="4">
    <source>
        <dbReference type="ARBA" id="ARBA00022692"/>
    </source>
</evidence>
<feature type="transmembrane region" description="Helical" evidence="7">
    <location>
        <begin position="65"/>
        <end position="90"/>
    </location>
</feature>
<comment type="similarity">
    <text evidence="2">Belongs to the FliR/MopE/SpaR family.</text>
</comment>
<evidence type="ECO:0000256" key="6">
    <source>
        <dbReference type="ARBA" id="ARBA00023136"/>
    </source>
</evidence>
<evidence type="ECO:0000313" key="8">
    <source>
        <dbReference type="EMBL" id="MBO1110257.1"/>
    </source>
</evidence>
<feature type="non-terminal residue" evidence="8">
    <location>
        <position position="132"/>
    </location>
</feature>
<dbReference type="GO" id="GO:0005886">
    <property type="term" value="C:plasma membrane"/>
    <property type="evidence" value="ECO:0007669"/>
    <property type="project" value="UniProtKB-SubCell"/>
</dbReference>
<gene>
    <name evidence="8" type="ORF">J2R62_19345</name>
</gene>
<keyword evidence="6 7" id="KW-0472">Membrane</keyword>
<keyword evidence="3" id="KW-1003">Cell membrane</keyword>
<sequence length="132" mass="14200">MVWWRFCRLTAALVVMRLFGIPRIAIQVRIVLALLISVVGAPVMRPMPAVDAFSPLASVYASEQLSIGALLGLVVDILFAVFTALGQLVSVQVGLDMAMSNDPLNGVGSAVLRGMYQVYVSLLFLALKGHIE</sequence>
<reference evidence="8" key="1">
    <citation type="submission" date="2021-03" db="EMBL/GenBank/DDBJ databases">
        <title>Plesiomonas shigelloides zfcc0051, isolated from zebrafish feces.</title>
        <authorList>
            <person name="Vanderhoek Z."/>
            <person name="Gaulke C."/>
        </authorList>
    </citation>
    <scope>NUCLEOTIDE SEQUENCE</scope>
    <source>
        <strain evidence="8">Zfcc0051</strain>
    </source>
</reference>
<dbReference type="AlphaFoldDB" id="A0A8I1WCG2"/>
<organism evidence="8 9">
    <name type="scientific">Plesiomonas shigelloides</name>
    <name type="common">Aeromonas shigelloides</name>
    <dbReference type="NCBI Taxonomy" id="703"/>
    <lineage>
        <taxon>Bacteria</taxon>
        <taxon>Pseudomonadati</taxon>
        <taxon>Pseudomonadota</taxon>
        <taxon>Gammaproteobacteria</taxon>
        <taxon>Enterobacterales</taxon>
        <taxon>Enterobacteriaceae</taxon>
        <taxon>Plesiomonas</taxon>
    </lineage>
</organism>
<evidence type="ECO:0000256" key="7">
    <source>
        <dbReference type="SAM" id="Phobius"/>
    </source>
</evidence>
<evidence type="ECO:0000313" key="9">
    <source>
        <dbReference type="Proteomes" id="UP000664658"/>
    </source>
</evidence>